<sequence length="113" mass="12620">MEKEKTQQAQTFDGGVTPEQVEAWKNKHRKVYRVDIVDGADTHIGYFKRPDFATIKAITKVAKTDEVEAGKVMFNNCWLGGSEELKEDAVLFMAVQVQLGKLVNGCMGSLKNL</sequence>
<reference evidence="1" key="1">
    <citation type="journal article" date="2021" name="Proc. Natl. Acad. Sci. U.S.A.">
        <title>A Catalog of Tens of Thousands of Viruses from Human Metagenomes Reveals Hidden Associations with Chronic Diseases.</title>
        <authorList>
            <person name="Tisza M.J."/>
            <person name="Buck C.B."/>
        </authorList>
    </citation>
    <scope>NUCLEOTIDE SEQUENCE</scope>
    <source>
        <strain evidence="1">CtzRR1</strain>
    </source>
</reference>
<name>A0A8S5NHT5_9CAUD</name>
<proteinExistence type="predicted"/>
<evidence type="ECO:0000313" key="1">
    <source>
        <dbReference type="EMBL" id="DAD93760.1"/>
    </source>
</evidence>
<protein>
    <submittedName>
        <fullName evidence="1">Uncharacterized protein</fullName>
    </submittedName>
</protein>
<accession>A0A8S5NHT5</accession>
<dbReference type="Gene3D" id="3.30.2220.10">
    <property type="entry name" value="rbstp2171"/>
    <property type="match status" value="1"/>
</dbReference>
<dbReference type="EMBL" id="BK015166">
    <property type="protein sequence ID" value="DAD93760.1"/>
    <property type="molecule type" value="Genomic_DNA"/>
</dbReference>
<organism evidence="1">
    <name type="scientific">Myoviridae sp. ctzRR1</name>
    <dbReference type="NCBI Taxonomy" id="2826720"/>
    <lineage>
        <taxon>Viruses</taxon>
        <taxon>Duplodnaviria</taxon>
        <taxon>Heunggongvirae</taxon>
        <taxon>Uroviricota</taxon>
        <taxon>Caudoviricetes</taxon>
    </lineage>
</organism>